<dbReference type="EMBL" id="JPOX01000081">
    <property type="protein sequence ID" value="KFX40934.1"/>
    <property type="molecule type" value="Genomic_DNA"/>
</dbReference>
<protein>
    <submittedName>
        <fullName evidence="1">Uncharacterized protein</fullName>
    </submittedName>
</protein>
<organism evidence="1">
    <name type="scientific">Talaromyces marneffei PM1</name>
    <dbReference type="NCBI Taxonomy" id="1077442"/>
    <lineage>
        <taxon>Eukaryota</taxon>
        <taxon>Fungi</taxon>
        <taxon>Dikarya</taxon>
        <taxon>Ascomycota</taxon>
        <taxon>Pezizomycotina</taxon>
        <taxon>Eurotiomycetes</taxon>
        <taxon>Eurotiomycetidae</taxon>
        <taxon>Eurotiales</taxon>
        <taxon>Trichocomaceae</taxon>
        <taxon>Talaromyces</taxon>
        <taxon>Talaromyces sect. Talaromyces</taxon>
    </lineage>
</organism>
<comment type="caution">
    <text evidence="1">The sequence shown here is derived from an EMBL/GenBank/DDBJ whole genome shotgun (WGS) entry which is preliminary data.</text>
</comment>
<dbReference type="Pfam" id="PF04681">
    <property type="entry name" value="Bys1"/>
    <property type="match status" value="1"/>
</dbReference>
<dbReference type="InterPro" id="IPR006771">
    <property type="entry name" value="CetA-like"/>
</dbReference>
<reference evidence="1" key="1">
    <citation type="journal article" date="2014" name="PLoS Genet.">
        <title>Signature Gene Expression Reveals Novel Clues to the Molecular Mechanisms of Dimorphic Transition in Penicillium marneffei.</title>
        <authorList>
            <person name="Yang E."/>
            <person name="Wang G."/>
            <person name="Cai J."/>
            <person name="Woo P.C."/>
            <person name="Lau S.K."/>
            <person name="Yuen K.-Y."/>
            <person name="Chow W.-N."/>
            <person name="Lin X."/>
        </authorList>
    </citation>
    <scope>NUCLEOTIDE SEQUENCE [LARGE SCALE GENOMIC DNA]</scope>
    <source>
        <strain evidence="1">PM1</strain>
    </source>
</reference>
<accession>A0A093UT95</accession>
<dbReference type="EMBL" id="JPOX01000013">
    <property type="protein sequence ID" value="KFX47982.1"/>
    <property type="molecule type" value="Genomic_DNA"/>
</dbReference>
<evidence type="ECO:0000313" key="1">
    <source>
        <dbReference type="EMBL" id="KFX40934.1"/>
    </source>
</evidence>
<dbReference type="AlphaFoldDB" id="A0A093UT95"/>
<dbReference type="HOGENOM" id="CLU_1866454_0_0_1"/>
<name>A0A093UT95_TALMA</name>
<gene>
    <name evidence="2" type="ORF">GQ26_0130600</name>
    <name evidence="1" type="ORF">GQ26_0810010</name>
</gene>
<evidence type="ECO:0000313" key="2">
    <source>
        <dbReference type="EMBL" id="KFX47982.1"/>
    </source>
</evidence>
<proteinExistence type="predicted"/>
<sequence length="137" mass="15320">MYQSPGGVDLRFTTVPDGLLTSSALARFTYNIVQEREQIWYALTNLYGDPFFDRPVTMMPVNPSGYLCRKIRWPSGVPTTTGRTRVNWCGPYTSFHLYLCGGEVYDDNGQTEESARIEDARSARIGARIDARIGAVG</sequence>